<sequence>AIAQTMALEKQDWIFPTYRQPGAQFVRGRDMVSMICHCIGNVEDNIKGRQMPVHYSYRDGRFISVSSPVGTQFSQAVGVAMASQYKGLDEVTITWIGDGASAEGDYHYALNFASVFKAPVILNVVNNQWAISTHANFATAGDEFASRGLPYGLASIRVDGNDFLALYAVTKWARERAASGLGATHIEVLTYRTGAHSSSDDPSRYRPSDEYTKWPGGDPVERLRDHLIDIGEWSAKRQSGLEERIDGEVMSAYKEAVKHGDLANGPYPEADTIFTEVYEEMPWHLKEQHDEVMEG</sequence>
<proteinExistence type="predicted"/>
<keyword evidence="1" id="KW-0560">Oxidoreductase</keyword>
<name>A0A381VPL4_9ZZZZ</name>
<evidence type="ECO:0000256" key="2">
    <source>
        <dbReference type="SAM" id="MobiDB-lite"/>
    </source>
</evidence>
<dbReference type="PANTHER" id="PTHR43380:SF1">
    <property type="entry name" value="2-OXOISOVALERATE DEHYDROGENASE SUBUNIT ALPHA, MITOCHONDRIAL"/>
    <property type="match status" value="1"/>
</dbReference>
<accession>A0A381VPL4</accession>
<dbReference type="InterPro" id="IPR029061">
    <property type="entry name" value="THDP-binding"/>
</dbReference>
<dbReference type="AlphaFoldDB" id="A0A381VPL4"/>
<dbReference type="Pfam" id="PF00676">
    <property type="entry name" value="E1_dh"/>
    <property type="match status" value="1"/>
</dbReference>
<dbReference type="SUPFAM" id="SSF52518">
    <property type="entry name" value="Thiamin diphosphate-binding fold (THDP-binding)"/>
    <property type="match status" value="1"/>
</dbReference>
<dbReference type="Gene3D" id="3.40.50.970">
    <property type="match status" value="1"/>
</dbReference>
<dbReference type="GO" id="GO:0009083">
    <property type="term" value="P:branched-chain amino acid catabolic process"/>
    <property type="evidence" value="ECO:0007669"/>
    <property type="project" value="TreeGrafter"/>
</dbReference>
<evidence type="ECO:0000256" key="1">
    <source>
        <dbReference type="ARBA" id="ARBA00023002"/>
    </source>
</evidence>
<reference evidence="4" key="1">
    <citation type="submission" date="2018-05" db="EMBL/GenBank/DDBJ databases">
        <authorList>
            <person name="Lanie J.A."/>
            <person name="Ng W.-L."/>
            <person name="Kazmierczak K.M."/>
            <person name="Andrzejewski T.M."/>
            <person name="Davidsen T.M."/>
            <person name="Wayne K.J."/>
            <person name="Tettelin H."/>
            <person name="Glass J.I."/>
            <person name="Rusch D."/>
            <person name="Podicherti R."/>
            <person name="Tsui H.-C.T."/>
            <person name="Winkler M.E."/>
        </authorList>
    </citation>
    <scope>NUCLEOTIDE SEQUENCE</scope>
</reference>
<feature type="region of interest" description="Disordered" evidence="2">
    <location>
        <begin position="194"/>
        <end position="213"/>
    </location>
</feature>
<protein>
    <recommendedName>
        <fullName evidence="3">Dehydrogenase E1 component domain-containing protein</fullName>
    </recommendedName>
</protein>
<evidence type="ECO:0000259" key="3">
    <source>
        <dbReference type="Pfam" id="PF00676"/>
    </source>
</evidence>
<gene>
    <name evidence="4" type="ORF">METZ01_LOCUS95066</name>
</gene>
<dbReference type="CDD" id="cd02000">
    <property type="entry name" value="TPP_E1_PDC_ADC_BCADC"/>
    <property type="match status" value="1"/>
</dbReference>
<dbReference type="GO" id="GO:0016624">
    <property type="term" value="F:oxidoreductase activity, acting on the aldehyde or oxo group of donors, disulfide as acceptor"/>
    <property type="evidence" value="ECO:0007669"/>
    <property type="project" value="InterPro"/>
</dbReference>
<feature type="domain" description="Dehydrogenase E1 component" evidence="3">
    <location>
        <begin position="2"/>
        <end position="259"/>
    </location>
</feature>
<dbReference type="PANTHER" id="PTHR43380">
    <property type="entry name" value="2-OXOISOVALERATE DEHYDROGENASE SUBUNIT ALPHA, MITOCHONDRIAL"/>
    <property type="match status" value="1"/>
</dbReference>
<dbReference type="InterPro" id="IPR050771">
    <property type="entry name" value="Alpha-ketoacid_DH_E1_comp"/>
</dbReference>
<dbReference type="InterPro" id="IPR001017">
    <property type="entry name" value="DH_E1"/>
</dbReference>
<feature type="compositionally biased region" description="Basic and acidic residues" evidence="2">
    <location>
        <begin position="198"/>
        <end position="212"/>
    </location>
</feature>
<feature type="non-terminal residue" evidence="4">
    <location>
        <position position="1"/>
    </location>
</feature>
<dbReference type="EMBL" id="UINC01009411">
    <property type="protein sequence ID" value="SVA42212.1"/>
    <property type="molecule type" value="Genomic_DNA"/>
</dbReference>
<evidence type="ECO:0000313" key="4">
    <source>
        <dbReference type="EMBL" id="SVA42212.1"/>
    </source>
</evidence>
<organism evidence="4">
    <name type="scientific">marine metagenome</name>
    <dbReference type="NCBI Taxonomy" id="408172"/>
    <lineage>
        <taxon>unclassified sequences</taxon>
        <taxon>metagenomes</taxon>
        <taxon>ecological metagenomes</taxon>
    </lineage>
</organism>